<keyword evidence="3" id="KW-1185">Reference proteome</keyword>
<dbReference type="Pfam" id="PF13302">
    <property type="entry name" value="Acetyltransf_3"/>
    <property type="match status" value="1"/>
</dbReference>
<protein>
    <recommendedName>
        <fullName evidence="1">N-acetyltransferase domain-containing protein</fullName>
    </recommendedName>
</protein>
<dbReference type="InterPro" id="IPR016181">
    <property type="entry name" value="Acyl_CoA_acyltransferase"/>
</dbReference>
<dbReference type="Proteomes" id="UP000838686">
    <property type="component" value="Unassembled WGS sequence"/>
</dbReference>
<dbReference type="EMBL" id="CAKMMF010000005">
    <property type="protein sequence ID" value="CAH1198935.1"/>
    <property type="molecule type" value="Genomic_DNA"/>
</dbReference>
<dbReference type="InterPro" id="IPR000182">
    <property type="entry name" value="GNAT_dom"/>
</dbReference>
<gene>
    <name evidence="2" type="ORF">PAECIP111893_01176</name>
</gene>
<dbReference type="PANTHER" id="PTHR43610:SF1">
    <property type="entry name" value="N-ACETYLTRANSFERASE DOMAIN-CONTAINING PROTEIN"/>
    <property type="match status" value="1"/>
</dbReference>
<dbReference type="Gene3D" id="3.40.630.30">
    <property type="match status" value="1"/>
</dbReference>
<comment type="caution">
    <text evidence="2">The sequence shown here is derived from an EMBL/GenBank/DDBJ whole genome shotgun (WGS) entry which is preliminary data.</text>
</comment>
<organism evidence="2 3">
    <name type="scientific">Paenibacillus plantiphilus</name>
    <dbReference type="NCBI Taxonomy" id="2905650"/>
    <lineage>
        <taxon>Bacteria</taxon>
        <taxon>Bacillati</taxon>
        <taxon>Bacillota</taxon>
        <taxon>Bacilli</taxon>
        <taxon>Bacillales</taxon>
        <taxon>Paenibacillaceae</taxon>
        <taxon>Paenibacillus</taxon>
    </lineage>
</organism>
<dbReference type="PANTHER" id="PTHR43610">
    <property type="entry name" value="BLL6696 PROTEIN"/>
    <property type="match status" value="1"/>
</dbReference>
<evidence type="ECO:0000259" key="1">
    <source>
        <dbReference type="Pfam" id="PF13302"/>
    </source>
</evidence>
<name>A0ABN8GAE9_9BACL</name>
<evidence type="ECO:0000313" key="3">
    <source>
        <dbReference type="Proteomes" id="UP000838686"/>
    </source>
</evidence>
<dbReference type="SUPFAM" id="SSF55729">
    <property type="entry name" value="Acyl-CoA N-acyltransferases (Nat)"/>
    <property type="match status" value="1"/>
</dbReference>
<evidence type="ECO:0000313" key="2">
    <source>
        <dbReference type="EMBL" id="CAH1198935.1"/>
    </source>
</evidence>
<dbReference type="RefSeq" id="WP_236339540.1">
    <property type="nucleotide sequence ID" value="NZ_CAKMMF010000005.1"/>
</dbReference>
<feature type="domain" description="N-acetyltransferase" evidence="1">
    <location>
        <begin position="17"/>
        <end position="155"/>
    </location>
</feature>
<accession>A0ABN8GAE9</accession>
<proteinExistence type="predicted"/>
<sequence>MNDFYQRDIVLENKHVKLVPFHASYEEGLKQLLFDREITAFTGEHFTNDQDVKNYIGRTLNGRTANESYPFIVIDKSSGQAAGSTSFGNIRMNQKRLEIGWTWYGKAFRGTYVNKAAKFELLKFVFEEMGFNRVQFSVDAENIRSQKAVLKLGAKQEGIFRCNYVNASGECRDDIYFSIIKSEWPELARTVFSDYLHHSANS</sequence>
<reference evidence="2" key="1">
    <citation type="submission" date="2022-01" db="EMBL/GenBank/DDBJ databases">
        <authorList>
            <person name="Criscuolo A."/>
        </authorList>
    </citation>
    <scope>NUCLEOTIDE SEQUENCE</scope>
    <source>
        <strain evidence="2">CIP111893</strain>
    </source>
</reference>